<comment type="caution">
    <text evidence="1">The sequence shown here is derived from an EMBL/GenBank/DDBJ whole genome shotgun (WGS) entry which is preliminary data.</text>
</comment>
<dbReference type="eggNOG" id="COG5450">
    <property type="taxonomic scope" value="Bacteria"/>
</dbReference>
<evidence type="ECO:0008006" key="3">
    <source>
        <dbReference type="Google" id="ProtNLM"/>
    </source>
</evidence>
<dbReference type="Pfam" id="PF09957">
    <property type="entry name" value="VapB_antitoxin"/>
    <property type="match status" value="1"/>
</dbReference>
<dbReference type="STRING" id="1116472.MGMO_172c00060"/>
<reference evidence="1 2" key="1">
    <citation type="journal article" date="2013" name="Genome Announc.">
        <title>Draft Genome Sequence of the Methanotrophic Gammaproteobacterium Methyloglobulus morosus DSM 22980 Strain KoM1.</title>
        <authorList>
            <person name="Poehlein A."/>
            <person name="Deutzmann J.S."/>
            <person name="Daniel R."/>
            <person name="Simeonova D.D."/>
        </authorList>
    </citation>
    <scope>NUCLEOTIDE SEQUENCE [LARGE SCALE GENOMIC DNA]</scope>
    <source>
        <strain evidence="1 2">KoM1</strain>
    </source>
</reference>
<organism evidence="1 2">
    <name type="scientific">Methyloglobulus morosus KoM1</name>
    <dbReference type="NCBI Taxonomy" id="1116472"/>
    <lineage>
        <taxon>Bacteria</taxon>
        <taxon>Pseudomonadati</taxon>
        <taxon>Pseudomonadota</taxon>
        <taxon>Gammaproteobacteria</taxon>
        <taxon>Methylococcales</taxon>
        <taxon>Methylococcaceae</taxon>
        <taxon>Methyloglobulus</taxon>
    </lineage>
</organism>
<dbReference type="Proteomes" id="UP000017842">
    <property type="component" value="Unassembled WGS sequence"/>
</dbReference>
<proteinExistence type="predicted"/>
<dbReference type="OrthoDB" id="9805830at2"/>
<sequence length="70" mass="8357">MRTNIVLDEKLVYEATTLTGVRTKRELIDLALRELIRSRRKKNLFDLAGKIQFADDYDHKQLRELRHDTD</sequence>
<accession>V5B1S7</accession>
<name>V5B1S7_9GAMM</name>
<dbReference type="EMBL" id="AYLO01000157">
    <property type="protein sequence ID" value="ESS67090.1"/>
    <property type="molecule type" value="Genomic_DNA"/>
</dbReference>
<protein>
    <recommendedName>
        <fullName evidence="3">Type II toxin-antitoxin system VapB family antitoxin</fullName>
    </recommendedName>
</protein>
<evidence type="ECO:0000313" key="2">
    <source>
        <dbReference type="Proteomes" id="UP000017842"/>
    </source>
</evidence>
<dbReference type="AlphaFoldDB" id="V5B1S7"/>
<dbReference type="RefSeq" id="WP_023496456.1">
    <property type="nucleotide sequence ID" value="NZ_AYLO01000157.1"/>
</dbReference>
<evidence type="ECO:0000313" key="1">
    <source>
        <dbReference type="EMBL" id="ESS67090.1"/>
    </source>
</evidence>
<keyword evidence="2" id="KW-1185">Reference proteome</keyword>
<gene>
    <name evidence="1" type="ORF">MGMO_172c00060</name>
</gene>
<dbReference type="InterPro" id="IPR019239">
    <property type="entry name" value="VapB_antitoxin"/>
</dbReference>